<dbReference type="NCBIfam" id="TIGR00278">
    <property type="entry name" value="membrane protein insertion efficiency factor YidD"/>
    <property type="match status" value="1"/>
</dbReference>
<dbReference type="Proteomes" id="UP001205890">
    <property type="component" value="Unassembled WGS sequence"/>
</dbReference>
<dbReference type="InterPro" id="IPR002696">
    <property type="entry name" value="Membr_insert_effic_factor_YidD"/>
</dbReference>
<dbReference type="HAMAP" id="MF_00386">
    <property type="entry name" value="UPF0161_YidD"/>
    <property type="match status" value="1"/>
</dbReference>
<name>A0ABT1LFT2_9HYPH</name>
<comment type="caution">
    <text evidence="2">The sequence shown here is derived from an EMBL/GenBank/DDBJ whole genome shotgun (WGS) entry which is preliminary data.</text>
</comment>
<sequence length="111" mass="12255">MTLAAILLRAYRYTLSALIGRQCRHLPTCSEYTEEAMARHGIWAGGWMGAARICRCNPWGTSGLDFVPATLPEGSAWYRPWRYGRWRGVNERPPFACEAAGPGDGGAPRSP</sequence>
<dbReference type="PANTHER" id="PTHR33383">
    <property type="entry name" value="MEMBRANE PROTEIN INSERTION EFFICIENCY FACTOR-RELATED"/>
    <property type="match status" value="1"/>
</dbReference>
<gene>
    <name evidence="2" type="primary">yidD</name>
    <name evidence="2" type="ORF">NK718_17660</name>
</gene>
<keyword evidence="1" id="KW-1003">Cell membrane</keyword>
<proteinExistence type="inferred from homology"/>
<comment type="subcellular location">
    <subcellularLocation>
        <location evidence="1">Cell membrane</location>
        <topology evidence="1">Peripheral membrane protein</topology>
        <orientation evidence="1">Cytoplasmic side</orientation>
    </subcellularLocation>
</comment>
<comment type="function">
    <text evidence="1">Could be involved in insertion of integral membrane proteins into the membrane.</text>
</comment>
<keyword evidence="3" id="KW-1185">Reference proteome</keyword>
<accession>A0ABT1LFT2</accession>
<protein>
    <recommendedName>
        <fullName evidence="1">Putative membrane protein insertion efficiency factor</fullName>
    </recommendedName>
</protein>
<dbReference type="SMART" id="SM01234">
    <property type="entry name" value="Haemolytic"/>
    <property type="match status" value="1"/>
</dbReference>
<dbReference type="RefSeq" id="WP_254745080.1">
    <property type="nucleotide sequence ID" value="NZ_JANCLU010000020.1"/>
</dbReference>
<reference evidence="2 3" key="1">
    <citation type="submission" date="2022-07" db="EMBL/GenBank/DDBJ databases">
        <authorList>
            <person name="Li W.-J."/>
            <person name="Deng Q.-Q."/>
        </authorList>
    </citation>
    <scope>NUCLEOTIDE SEQUENCE [LARGE SCALE GENOMIC DNA]</scope>
    <source>
        <strain evidence="2 3">SYSU M60028</strain>
    </source>
</reference>
<evidence type="ECO:0000313" key="2">
    <source>
        <dbReference type="EMBL" id="MCP8940357.1"/>
    </source>
</evidence>
<evidence type="ECO:0000256" key="1">
    <source>
        <dbReference type="HAMAP-Rule" id="MF_00386"/>
    </source>
</evidence>
<keyword evidence="1" id="KW-0472">Membrane</keyword>
<comment type="similarity">
    <text evidence="1">Belongs to the UPF0161 family.</text>
</comment>
<dbReference type="Pfam" id="PF01809">
    <property type="entry name" value="YidD"/>
    <property type="match status" value="1"/>
</dbReference>
<organism evidence="2 3">
    <name type="scientific">Alsobacter ponti</name>
    <dbReference type="NCBI Taxonomy" id="2962936"/>
    <lineage>
        <taxon>Bacteria</taxon>
        <taxon>Pseudomonadati</taxon>
        <taxon>Pseudomonadota</taxon>
        <taxon>Alphaproteobacteria</taxon>
        <taxon>Hyphomicrobiales</taxon>
        <taxon>Alsobacteraceae</taxon>
        <taxon>Alsobacter</taxon>
    </lineage>
</organism>
<dbReference type="PANTHER" id="PTHR33383:SF1">
    <property type="entry name" value="MEMBRANE PROTEIN INSERTION EFFICIENCY FACTOR-RELATED"/>
    <property type="match status" value="1"/>
</dbReference>
<evidence type="ECO:0000313" key="3">
    <source>
        <dbReference type="Proteomes" id="UP001205890"/>
    </source>
</evidence>
<dbReference type="EMBL" id="JANCLU010000020">
    <property type="protein sequence ID" value="MCP8940357.1"/>
    <property type="molecule type" value="Genomic_DNA"/>
</dbReference>